<dbReference type="FunFam" id="3.30.360.10:FF:000023">
    <property type="entry name" value="Inositol 2-dehydrogenase"/>
    <property type="match status" value="1"/>
</dbReference>
<dbReference type="InterPro" id="IPR036291">
    <property type="entry name" value="NAD(P)-bd_dom_sf"/>
</dbReference>
<proteinExistence type="inferred from homology"/>
<dbReference type="InterPro" id="IPR030827">
    <property type="entry name" value="Myo_inos_IolG"/>
</dbReference>
<organism evidence="6 8">
    <name type="scientific">Stigmatella aurantiaca (strain DW4/3-1)</name>
    <dbReference type="NCBI Taxonomy" id="378806"/>
    <lineage>
        <taxon>Bacteria</taxon>
        <taxon>Pseudomonadati</taxon>
        <taxon>Myxococcota</taxon>
        <taxon>Myxococcia</taxon>
        <taxon>Myxococcales</taxon>
        <taxon>Cystobacterineae</taxon>
        <taxon>Archangiaceae</taxon>
        <taxon>Stigmatella</taxon>
    </lineage>
</organism>
<dbReference type="GO" id="GO:0000166">
    <property type="term" value="F:nucleotide binding"/>
    <property type="evidence" value="ECO:0007669"/>
    <property type="project" value="InterPro"/>
</dbReference>
<dbReference type="GO" id="GO:0006740">
    <property type="term" value="P:NADPH regeneration"/>
    <property type="evidence" value="ECO:0007669"/>
    <property type="project" value="TreeGrafter"/>
</dbReference>
<accession>Q09EA5</accession>
<dbReference type="EC" id="1.1.1.18" evidence="6"/>
<dbReference type="PANTHER" id="PTHR42840:SF3">
    <property type="entry name" value="BINDING ROSSMANN FOLD OXIDOREDUCTASE, PUTATIVE (AFU_ORTHOLOGUE AFUA_2G10240)-RELATED"/>
    <property type="match status" value="1"/>
</dbReference>
<keyword evidence="2 6" id="KW-0560">Oxidoreductase</keyword>
<sequence>MAVPHPLPGNARCYPHRMKLALLGAGRIGQIHAANIHHHPRARLHAVADVNAEAARSLGERYGAKASTDIDAVLADPALEGVFICTSTDTHVELILKAARRKLPIFCEKPIDLDLAKVDTCLAEVTRAGVPLMIGFNRRFDPHFRSLREAVRQGEAGDVEIVKITSRDPAPPPPAYVRVSGGIFRDMMIHDLDMARFLLGEEPVEIFATGSCLVDPGIGEAGDIDTAMVILKTQRGALCHIDNSRRAVYGYDQRIEVFGSKGMLQAANPLPTTVTRYTREAVLSDKPYHFFLDRYPEAYRAELEHFLDVVTGRAEPLVTGRDGRAALVLADAALQSLKLGKPIPIPR</sequence>
<evidence type="ECO:0000256" key="1">
    <source>
        <dbReference type="ARBA" id="ARBA00010928"/>
    </source>
</evidence>
<dbReference type="SUPFAM" id="SSF55347">
    <property type="entry name" value="Glyceraldehyde-3-phosphate dehydrogenase-like, C-terminal domain"/>
    <property type="match status" value="1"/>
</dbReference>
<evidence type="ECO:0000313" key="5">
    <source>
        <dbReference type="EMBL" id="ADO74685.1"/>
    </source>
</evidence>
<dbReference type="Pfam" id="PF01408">
    <property type="entry name" value="GFO_IDH_MocA"/>
    <property type="match status" value="1"/>
</dbReference>
<dbReference type="Proteomes" id="UP000001351">
    <property type="component" value="Chromosome"/>
</dbReference>
<dbReference type="EMBL" id="CP002271">
    <property type="protein sequence ID" value="ADO74685.1"/>
    <property type="molecule type" value="Genomic_DNA"/>
</dbReference>
<dbReference type="OrthoDB" id="9782091at2"/>
<evidence type="ECO:0000259" key="3">
    <source>
        <dbReference type="Pfam" id="PF01408"/>
    </source>
</evidence>
<comment type="similarity">
    <text evidence="1">Belongs to the Gfo/Idh/MocA family.</text>
</comment>
<evidence type="ECO:0000313" key="6">
    <source>
        <dbReference type="EMBL" id="EAU70091.1"/>
    </source>
</evidence>
<dbReference type="Pfam" id="PF22725">
    <property type="entry name" value="GFO_IDH_MocA_C3"/>
    <property type="match status" value="1"/>
</dbReference>
<reference evidence="5 7" key="2">
    <citation type="journal article" date="2011" name="Mol. Biol. Evol.">
        <title>Comparative genomic analysis of fruiting body formation in Myxococcales.</title>
        <authorList>
            <person name="Huntley S."/>
            <person name="Hamann N."/>
            <person name="Wegener-Feldbrugge S."/>
            <person name="Treuner-Lange A."/>
            <person name="Kube M."/>
            <person name="Reinhardt R."/>
            <person name="Klages S."/>
            <person name="Muller R."/>
            <person name="Ronning C.M."/>
            <person name="Nierman W.C."/>
            <person name="Sogaard-Andersen L."/>
        </authorList>
    </citation>
    <scope>NUCLEOTIDE SEQUENCE [LARGE SCALE GENOMIC DNA]</scope>
    <source>
        <strain evidence="5 7">DW4/3-1</strain>
    </source>
</reference>
<feature type="domain" description="Gfo/Idh/MocA-like oxidoreductase N-terminal" evidence="3">
    <location>
        <begin position="19"/>
        <end position="136"/>
    </location>
</feature>
<dbReference type="SUPFAM" id="SSF51735">
    <property type="entry name" value="NAD(P)-binding Rossmann-fold domains"/>
    <property type="match status" value="1"/>
</dbReference>
<dbReference type="PANTHER" id="PTHR42840">
    <property type="entry name" value="NAD(P)-BINDING ROSSMANN-FOLD SUPERFAMILY PROTEIN-RELATED"/>
    <property type="match status" value="1"/>
</dbReference>
<dbReference type="InterPro" id="IPR055170">
    <property type="entry name" value="GFO_IDH_MocA-like_dom"/>
</dbReference>
<evidence type="ECO:0000259" key="4">
    <source>
        <dbReference type="Pfam" id="PF22725"/>
    </source>
</evidence>
<name>Q09EA5_STIAD</name>
<dbReference type="AlphaFoldDB" id="Q09EA5"/>
<evidence type="ECO:0000313" key="8">
    <source>
        <dbReference type="Proteomes" id="UP000032702"/>
    </source>
</evidence>
<feature type="domain" description="GFO/IDH/MocA-like oxidoreductase" evidence="4">
    <location>
        <begin position="144"/>
        <end position="264"/>
    </location>
</feature>
<dbReference type="Gene3D" id="3.40.50.720">
    <property type="entry name" value="NAD(P)-binding Rossmann-like Domain"/>
    <property type="match status" value="1"/>
</dbReference>
<dbReference type="GO" id="GO:0005737">
    <property type="term" value="C:cytoplasm"/>
    <property type="evidence" value="ECO:0007669"/>
    <property type="project" value="TreeGrafter"/>
</dbReference>
<protein>
    <submittedName>
        <fullName evidence="6">Inositol 2-dehydrogenase</fullName>
        <ecNumber evidence="6">1.1.1.18</ecNumber>
    </submittedName>
    <submittedName>
        <fullName evidence="5">Oxidoreductase</fullName>
    </submittedName>
</protein>
<dbReference type="STRING" id="378806.STAUR_6929"/>
<dbReference type="HOGENOM" id="CLU_023194_0_3_7"/>
<dbReference type="Proteomes" id="UP000032702">
    <property type="component" value="Unassembled WGS sequence"/>
</dbReference>
<dbReference type="PATRIC" id="fig|378806.16.peg.9475"/>
<gene>
    <name evidence="5" type="ordered locus">STAUR_6929</name>
    <name evidence="6" type="ORF">STIAU_8337</name>
</gene>
<evidence type="ECO:0000256" key="2">
    <source>
        <dbReference type="ARBA" id="ARBA00023002"/>
    </source>
</evidence>
<keyword evidence="7" id="KW-1185">Reference proteome</keyword>
<dbReference type="InterPro" id="IPR000683">
    <property type="entry name" value="Gfo/Idh/MocA-like_OxRdtase_N"/>
</dbReference>
<evidence type="ECO:0000313" key="7">
    <source>
        <dbReference type="Proteomes" id="UP000001351"/>
    </source>
</evidence>
<dbReference type="KEGG" id="sur:STAUR_6929"/>
<dbReference type="Gene3D" id="3.30.360.10">
    <property type="entry name" value="Dihydrodipicolinate Reductase, domain 2"/>
    <property type="match status" value="1"/>
</dbReference>
<dbReference type="eggNOG" id="COG0673">
    <property type="taxonomic scope" value="Bacteria"/>
</dbReference>
<dbReference type="EMBL" id="AAMD01000001">
    <property type="protein sequence ID" value="EAU70091.1"/>
    <property type="molecule type" value="Genomic_DNA"/>
</dbReference>
<dbReference type="GO" id="GO:0050112">
    <property type="term" value="F:inositol 2-dehydrogenase (NAD+) activity"/>
    <property type="evidence" value="ECO:0007669"/>
    <property type="project" value="UniProtKB-EC"/>
</dbReference>
<dbReference type="NCBIfam" id="TIGR04380">
    <property type="entry name" value="myo_inos_iolG"/>
    <property type="match status" value="1"/>
</dbReference>
<reference evidence="6 8" key="1">
    <citation type="submission" date="2006-04" db="EMBL/GenBank/DDBJ databases">
        <authorList>
            <person name="Nierman W.C."/>
        </authorList>
    </citation>
    <scope>NUCLEOTIDE SEQUENCE [LARGE SCALE GENOMIC DNA]</scope>
    <source>
        <strain evidence="6 8">DW4/3-1</strain>
    </source>
</reference>